<protein>
    <submittedName>
        <fullName evidence="1">Uncharacterized protein</fullName>
    </submittedName>
</protein>
<evidence type="ECO:0000313" key="2">
    <source>
        <dbReference type="Proteomes" id="UP000241890"/>
    </source>
</evidence>
<reference evidence="1 2" key="1">
    <citation type="submission" date="2017-12" db="EMBL/GenBank/DDBJ databases">
        <title>Sequencing, de novo assembly and annotation of complete genome of a new Thraustochytrid species, strain FCC1311.</title>
        <authorList>
            <person name="Sedici K."/>
            <person name="Godart F."/>
            <person name="Aiese Cigliano R."/>
            <person name="Sanseverino W."/>
            <person name="Barakat M."/>
            <person name="Ortet P."/>
            <person name="Marechal E."/>
            <person name="Cagnac O."/>
            <person name="Amato A."/>
        </authorList>
    </citation>
    <scope>NUCLEOTIDE SEQUENCE [LARGE SCALE GENOMIC DNA]</scope>
</reference>
<sequence length="72" mass="8172">MGCPVSKVMQDVEAPHEEDVALRVRALLVSEALEAARGMTETKTPRSWRRQWADEDLRTACRVILHVDALTR</sequence>
<gene>
    <name evidence="1" type="ORF">FCC1311_097612</name>
</gene>
<dbReference type="AlphaFoldDB" id="A0A2R5GUU7"/>
<dbReference type="EMBL" id="BEYU01000161">
    <property type="protein sequence ID" value="GBG33538.1"/>
    <property type="molecule type" value="Genomic_DNA"/>
</dbReference>
<dbReference type="Proteomes" id="UP000241890">
    <property type="component" value="Unassembled WGS sequence"/>
</dbReference>
<name>A0A2R5GUU7_9STRA</name>
<evidence type="ECO:0000313" key="1">
    <source>
        <dbReference type="EMBL" id="GBG33538.1"/>
    </source>
</evidence>
<dbReference type="InParanoid" id="A0A2R5GUU7"/>
<keyword evidence="2" id="KW-1185">Reference proteome</keyword>
<organism evidence="1 2">
    <name type="scientific">Hondaea fermentalgiana</name>
    <dbReference type="NCBI Taxonomy" id="2315210"/>
    <lineage>
        <taxon>Eukaryota</taxon>
        <taxon>Sar</taxon>
        <taxon>Stramenopiles</taxon>
        <taxon>Bigyra</taxon>
        <taxon>Labyrinthulomycetes</taxon>
        <taxon>Thraustochytrida</taxon>
        <taxon>Thraustochytriidae</taxon>
        <taxon>Hondaea</taxon>
    </lineage>
</organism>
<comment type="caution">
    <text evidence="1">The sequence shown here is derived from an EMBL/GenBank/DDBJ whole genome shotgun (WGS) entry which is preliminary data.</text>
</comment>
<proteinExistence type="predicted"/>
<accession>A0A2R5GUU7</accession>